<protein>
    <recommendedName>
        <fullName evidence="11">Equilibrative nucleoside transporter 4</fullName>
    </recommendedName>
</protein>
<evidence type="ECO:0000256" key="3">
    <source>
        <dbReference type="ARBA" id="ARBA00022448"/>
    </source>
</evidence>
<evidence type="ECO:0000313" key="10">
    <source>
        <dbReference type="Proteomes" id="UP001244341"/>
    </source>
</evidence>
<evidence type="ECO:0000256" key="6">
    <source>
        <dbReference type="ARBA" id="ARBA00023136"/>
    </source>
</evidence>
<evidence type="ECO:0000256" key="1">
    <source>
        <dbReference type="ARBA" id="ARBA00004141"/>
    </source>
</evidence>
<comment type="similarity">
    <text evidence="2">Belongs to the SLC29A/ENT transporter (TC 2.A.57) family.</text>
</comment>
<evidence type="ECO:0000256" key="7">
    <source>
        <dbReference type="SAM" id="MobiDB-lite"/>
    </source>
</evidence>
<dbReference type="InterPro" id="IPR002259">
    <property type="entry name" value="Eqnu_transpt"/>
</dbReference>
<feature type="transmembrane region" description="Helical" evidence="8">
    <location>
        <begin position="432"/>
        <end position="451"/>
    </location>
</feature>
<evidence type="ECO:0000313" key="9">
    <source>
        <dbReference type="EMBL" id="WIA11216.1"/>
    </source>
</evidence>
<comment type="subcellular location">
    <subcellularLocation>
        <location evidence="1">Membrane</location>
        <topology evidence="1">Multi-pass membrane protein</topology>
    </subcellularLocation>
</comment>
<name>A0ABY8TQ25_TETOB</name>
<keyword evidence="5 8" id="KW-1133">Transmembrane helix</keyword>
<gene>
    <name evidence="9" type="ORF">OEZ85_011343</name>
</gene>
<keyword evidence="4 8" id="KW-0812">Transmembrane</keyword>
<feature type="transmembrane region" description="Helical" evidence="8">
    <location>
        <begin position="195"/>
        <end position="213"/>
    </location>
</feature>
<evidence type="ECO:0000256" key="2">
    <source>
        <dbReference type="ARBA" id="ARBA00007965"/>
    </source>
</evidence>
<dbReference type="PANTHER" id="PTHR10332:SF10">
    <property type="entry name" value="EQUILIBRATIVE NUCLEOSIDE TRANSPORTER 4"/>
    <property type="match status" value="1"/>
</dbReference>
<keyword evidence="6 8" id="KW-0472">Membrane</keyword>
<evidence type="ECO:0000256" key="4">
    <source>
        <dbReference type="ARBA" id="ARBA00022692"/>
    </source>
</evidence>
<feature type="transmembrane region" description="Helical" evidence="8">
    <location>
        <begin position="21"/>
        <end position="40"/>
    </location>
</feature>
<feature type="transmembrane region" description="Helical" evidence="8">
    <location>
        <begin position="157"/>
        <end position="175"/>
    </location>
</feature>
<feature type="transmembrane region" description="Helical" evidence="8">
    <location>
        <begin position="123"/>
        <end position="145"/>
    </location>
</feature>
<proteinExistence type="inferred from homology"/>
<dbReference type="InterPro" id="IPR036259">
    <property type="entry name" value="MFS_trans_sf"/>
</dbReference>
<dbReference type="PANTHER" id="PTHR10332">
    <property type="entry name" value="EQUILIBRATIVE NUCLEOSIDE TRANSPORTER"/>
    <property type="match status" value="1"/>
</dbReference>
<feature type="transmembrane region" description="Helical" evidence="8">
    <location>
        <begin position="90"/>
        <end position="111"/>
    </location>
</feature>
<reference evidence="9 10" key="1">
    <citation type="submission" date="2023-05" db="EMBL/GenBank/DDBJ databases">
        <title>A 100% complete, gapless, phased diploid assembly of the Scenedesmus obliquus UTEX 3031 genome.</title>
        <authorList>
            <person name="Biondi T.C."/>
            <person name="Hanschen E.R."/>
            <person name="Kwon T."/>
            <person name="Eng W."/>
            <person name="Kruse C.P.S."/>
            <person name="Koehler S.I."/>
            <person name="Kunde Y."/>
            <person name="Gleasner C.D."/>
            <person name="You Mak K.T."/>
            <person name="Polle J."/>
            <person name="Hovde B.T."/>
            <person name="Starkenburg S.R."/>
        </authorList>
    </citation>
    <scope>NUCLEOTIDE SEQUENCE [LARGE SCALE GENOMIC DNA]</scope>
    <source>
        <strain evidence="9 10">DOE0152z</strain>
    </source>
</reference>
<feature type="region of interest" description="Disordered" evidence="7">
    <location>
        <begin position="267"/>
        <end position="304"/>
    </location>
</feature>
<dbReference type="Pfam" id="PF01733">
    <property type="entry name" value="Nucleoside_tran"/>
    <property type="match status" value="2"/>
</dbReference>
<feature type="transmembrane region" description="Helical" evidence="8">
    <location>
        <begin position="463"/>
        <end position="483"/>
    </location>
</feature>
<dbReference type="Proteomes" id="UP001244341">
    <property type="component" value="Chromosome 3b"/>
</dbReference>
<feature type="transmembrane region" description="Helical" evidence="8">
    <location>
        <begin position="489"/>
        <end position="512"/>
    </location>
</feature>
<accession>A0ABY8TQ25</accession>
<evidence type="ECO:0008006" key="11">
    <source>
        <dbReference type="Google" id="ProtNLM"/>
    </source>
</evidence>
<sequence length="549" mass="56781">MAGVAVHDEHHGPPRFQHEHLARLCYFLLGCGFLTGWNAFLTATDFFNAAFPGRSIDRVFTIVYLPITLSLVGLVSRCPGLLGGSRSRMLTGYSLFTLCSAAIPVIDAALIRGQQPPPEAAYGLVLLAVALVAVGDGVTQGTVYGDAALLPAEYTQATVMGAAASGVIVGTIRIITKGSLPQTAAGLRTSTQIYFAASGAITAVCIALYELLMPRLDVIQHYRGKLQAERDVAELVARRLSEASGSPLSADSCISIAVTGQRLQVIRSQSSSPAQAPGKPHARSAAASPPAAGLSSHCLPSQPTSPGEGAEAACCNATSYSANAAGAAAATPCSAAPNSAVHAALDVLGRNAPESGLKAAPLAANGAAGSVGSSSSSSSSSDRQELGPLSWTAVARLNWQLCVAVFVLYGCTLSIFPGFLAENVHSSLLGSWYPVLLIFTFNVTDFVGRCTPDFGWLPQHTPLLLLCLARLVVLQTLYPVFAVRGAGEAVFFVLTAVLGASNGYLTALIFCAAPRGLSPCAAELAGNLNVFCELAGLTVGAFMGWLWTI</sequence>
<evidence type="ECO:0000256" key="8">
    <source>
        <dbReference type="SAM" id="Phobius"/>
    </source>
</evidence>
<organism evidence="9 10">
    <name type="scientific">Tetradesmus obliquus</name>
    <name type="common">Green alga</name>
    <name type="synonym">Acutodesmus obliquus</name>
    <dbReference type="NCBI Taxonomy" id="3088"/>
    <lineage>
        <taxon>Eukaryota</taxon>
        <taxon>Viridiplantae</taxon>
        <taxon>Chlorophyta</taxon>
        <taxon>core chlorophytes</taxon>
        <taxon>Chlorophyceae</taxon>
        <taxon>CS clade</taxon>
        <taxon>Sphaeropleales</taxon>
        <taxon>Scenedesmaceae</taxon>
        <taxon>Tetradesmus</taxon>
    </lineage>
</organism>
<feature type="transmembrane region" description="Helical" evidence="8">
    <location>
        <begin position="60"/>
        <end position="78"/>
    </location>
</feature>
<feature type="transmembrane region" description="Helical" evidence="8">
    <location>
        <begin position="524"/>
        <end position="547"/>
    </location>
</feature>
<feature type="transmembrane region" description="Helical" evidence="8">
    <location>
        <begin position="401"/>
        <end position="420"/>
    </location>
</feature>
<feature type="compositionally biased region" description="Low complexity" evidence="7">
    <location>
        <begin position="283"/>
        <end position="292"/>
    </location>
</feature>
<keyword evidence="3" id="KW-0813">Transport</keyword>
<evidence type="ECO:0000256" key="5">
    <source>
        <dbReference type="ARBA" id="ARBA00022989"/>
    </source>
</evidence>
<dbReference type="EMBL" id="CP126210">
    <property type="protein sequence ID" value="WIA11216.1"/>
    <property type="molecule type" value="Genomic_DNA"/>
</dbReference>
<dbReference type="SUPFAM" id="SSF103473">
    <property type="entry name" value="MFS general substrate transporter"/>
    <property type="match status" value="1"/>
</dbReference>
<dbReference type="PIRSF" id="PIRSF016379">
    <property type="entry name" value="ENT"/>
    <property type="match status" value="1"/>
</dbReference>
<keyword evidence="10" id="KW-1185">Reference proteome</keyword>